<feature type="region of interest" description="Disordered" evidence="1">
    <location>
        <begin position="323"/>
        <end position="384"/>
    </location>
</feature>
<sequence>MLVLSILAIAAGLWIGYGAYVAPGEATEEQTVLTTSGEIEHRAVVSESNSLYPTDTVLENEPLYYTTIAPTVEGEFHSRYGSVQEGNATVTHELELVIRSVDGDETYWMTRSSLGSDTGQAIEPGEETTTAFEINMTEVQDRISEIESDLEDDPGESSVAVETTVTLEGVFDGEERTVTTTDQIPVQLTGGTYSLDDDELSGEQITEHETESATPVLTRAIGGPLLLLGGLVGTGGLVVFRPDEYGLSATERAWLAYRDDRAEFDAIIATLSPPEEAFDRPRTSVDSLAKLVQVGSNTDSTVVYDPTREVYVVVGEFLYVFEPPQKPDSTERGPESVRGSKSAETKSEHDKEPDQSEDQDVLALPAHDTDTHTETISDKNTNEA</sequence>
<dbReference type="EMBL" id="AOHS01000041">
    <property type="protein sequence ID" value="ELY28450.1"/>
    <property type="molecule type" value="Genomic_DNA"/>
</dbReference>
<protein>
    <recommendedName>
        <fullName evidence="4">DUF5305 domain-containing protein</fullName>
    </recommendedName>
</protein>
<feature type="compositionally biased region" description="Basic and acidic residues" evidence="1">
    <location>
        <begin position="367"/>
        <end position="384"/>
    </location>
</feature>
<accession>L9UU64</accession>
<dbReference type="InterPro" id="IPR035185">
    <property type="entry name" value="DUF5305"/>
</dbReference>
<name>L9UU64_NATMM</name>
<evidence type="ECO:0000256" key="1">
    <source>
        <dbReference type="SAM" id="MobiDB-lite"/>
    </source>
</evidence>
<evidence type="ECO:0000313" key="3">
    <source>
        <dbReference type="Proteomes" id="UP000011543"/>
    </source>
</evidence>
<evidence type="ECO:0008006" key="4">
    <source>
        <dbReference type="Google" id="ProtNLM"/>
    </source>
</evidence>
<feature type="compositionally biased region" description="Basic and acidic residues" evidence="1">
    <location>
        <begin position="341"/>
        <end position="354"/>
    </location>
</feature>
<organism evidence="2 3">
    <name type="scientific">Natrialba magadii (strain ATCC 43099 / DSM 3394 / CCM 3739 / CIP 104546 / IAM 13178 / JCM 8861 / NBRC 102185 / NCIMB 2190 / MS3)</name>
    <name type="common">Natronobacterium magadii</name>
    <dbReference type="NCBI Taxonomy" id="547559"/>
    <lineage>
        <taxon>Archaea</taxon>
        <taxon>Methanobacteriati</taxon>
        <taxon>Methanobacteriota</taxon>
        <taxon>Stenosarchaea group</taxon>
        <taxon>Halobacteria</taxon>
        <taxon>Halobacteriales</taxon>
        <taxon>Natrialbaceae</taxon>
        <taxon>Natrialba</taxon>
    </lineage>
</organism>
<proteinExistence type="predicted"/>
<dbReference type="Proteomes" id="UP000011543">
    <property type="component" value="Unassembled WGS sequence"/>
</dbReference>
<dbReference type="PATRIC" id="fig|547559.17.peg.2642"/>
<dbReference type="Pfam" id="PF17231">
    <property type="entry name" value="DUF5305"/>
    <property type="match status" value="1"/>
</dbReference>
<comment type="caution">
    <text evidence="2">The sequence shown here is derived from an EMBL/GenBank/DDBJ whole genome shotgun (WGS) entry which is preliminary data.</text>
</comment>
<evidence type="ECO:0000313" key="2">
    <source>
        <dbReference type="EMBL" id="ELY28450.1"/>
    </source>
</evidence>
<dbReference type="AlphaFoldDB" id="L9UU64"/>
<gene>
    <name evidence="2" type="ORF">C500_13347</name>
</gene>
<reference evidence="2 3" key="1">
    <citation type="journal article" date="2014" name="PLoS Genet.">
        <title>Phylogenetically driven sequencing of extremely halophilic archaea reveals strategies for static and dynamic osmo-response.</title>
        <authorList>
            <person name="Becker E.A."/>
            <person name="Seitzer P.M."/>
            <person name="Tritt A."/>
            <person name="Larsen D."/>
            <person name="Krusor M."/>
            <person name="Yao A.I."/>
            <person name="Wu D."/>
            <person name="Madern D."/>
            <person name="Eisen J.A."/>
            <person name="Darling A.E."/>
            <person name="Facciotti M.T."/>
        </authorList>
    </citation>
    <scope>NUCLEOTIDE SEQUENCE [LARGE SCALE GENOMIC DNA]</scope>
    <source>
        <strain evidence="3">ATCC 43099 / DSM 3394 / CCM 3739 / CIP 104546 / IAM 13178 / JCM 8861 / NBRC 102185 / NCIMB 2190 / MS3</strain>
    </source>
</reference>